<proteinExistence type="predicted"/>
<evidence type="ECO:0000313" key="2">
    <source>
        <dbReference type="EMBL" id="EFL23411.1"/>
    </source>
</evidence>
<dbReference type="STRING" id="457427.SSOG_03125"/>
<dbReference type="HOGENOM" id="CLU_3141204_0_0_11"/>
<protein>
    <submittedName>
        <fullName evidence="2">Uncharacterized protein</fullName>
    </submittedName>
</protein>
<dbReference type="Proteomes" id="UP000003963">
    <property type="component" value="Unassembled WGS sequence"/>
</dbReference>
<evidence type="ECO:0000313" key="3">
    <source>
        <dbReference type="Proteomes" id="UP000003963"/>
    </source>
</evidence>
<gene>
    <name evidence="2" type="ORF">SSOG_03125</name>
</gene>
<dbReference type="AlphaFoldDB" id="D9WI28"/>
<name>D9WI28_9ACTN</name>
<reference evidence="2 3" key="1">
    <citation type="submission" date="2009-02" db="EMBL/GenBank/DDBJ databases">
        <title>Annotation of Streptomyces hygroscopicus strain ATCC 53653.</title>
        <authorList>
            <consortium name="The Broad Institute Genome Sequencing Platform"/>
            <consortium name="Broad Institute Microbial Sequencing Center"/>
            <person name="Fischbach M."/>
            <person name="Godfrey P."/>
            <person name="Ward D."/>
            <person name="Young S."/>
            <person name="Zeng Q."/>
            <person name="Koehrsen M."/>
            <person name="Alvarado L."/>
            <person name="Berlin A.M."/>
            <person name="Bochicchio J."/>
            <person name="Borenstein D."/>
            <person name="Chapman S.B."/>
            <person name="Chen Z."/>
            <person name="Engels R."/>
            <person name="Freedman E."/>
            <person name="Gellesch M."/>
            <person name="Goldberg J."/>
            <person name="Griggs A."/>
            <person name="Gujja S."/>
            <person name="Heilman E.R."/>
            <person name="Heiman D.I."/>
            <person name="Hepburn T.A."/>
            <person name="Howarth C."/>
            <person name="Jen D."/>
            <person name="Larson L."/>
            <person name="Lewis B."/>
            <person name="Mehta T."/>
            <person name="Park D."/>
            <person name="Pearson M."/>
            <person name="Richards J."/>
            <person name="Roberts A."/>
            <person name="Saif S."/>
            <person name="Shea T.D."/>
            <person name="Shenoy N."/>
            <person name="Sisk P."/>
            <person name="Stolte C."/>
            <person name="Sykes S.N."/>
            <person name="Thomson T."/>
            <person name="Walk T."/>
            <person name="White J."/>
            <person name="Yandava C."/>
            <person name="Straight P."/>
            <person name="Clardy J."/>
            <person name="Hung D."/>
            <person name="Kolter R."/>
            <person name="Mekalanos J."/>
            <person name="Walker S."/>
            <person name="Walsh C.T."/>
            <person name="Wieland-Brown L.C."/>
            <person name="Haas B."/>
            <person name="Nusbaum C."/>
            <person name="Birren B."/>
        </authorList>
    </citation>
    <scope>NUCLEOTIDE SEQUENCE [LARGE SCALE GENOMIC DNA]</scope>
    <source>
        <strain evidence="2 3">ATCC 53653</strain>
    </source>
</reference>
<accession>D9WI28</accession>
<feature type="region of interest" description="Disordered" evidence="1">
    <location>
        <begin position="1"/>
        <end position="49"/>
    </location>
</feature>
<organism evidence="2 3">
    <name type="scientific">Streptomyces himastatinicus ATCC 53653</name>
    <dbReference type="NCBI Taxonomy" id="457427"/>
    <lineage>
        <taxon>Bacteria</taxon>
        <taxon>Bacillati</taxon>
        <taxon>Actinomycetota</taxon>
        <taxon>Actinomycetes</taxon>
        <taxon>Kitasatosporales</taxon>
        <taxon>Streptomycetaceae</taxon>
        <taxon>Streptomyces</taxon>
        <taxon>Streptomyces violaceusniger group</taxon>
    </lineage>
</organism>
<sequence length="49" mass="5419">MRRCRSPARRRPISRAAGPQKKRFAHTPGWAEDGPPPRQPLAALSEEGA</sequence>
<keyword evidence="3" id="KW-1185">Reference proteome</keyword>
<dbReference type="EMBL" id="GG657754">
    <property type="protein sequence ID" value="EFL23411.1"/>
    <property type="molecule type" value="Genomic_DNA"/>
</dbReference>
<feature type="compositionally biased region" description="Basic residues" evidence="1">
    <location>
        <begin position="1"/>
        <end position="13"/>
    </location>
</feature>
<evidence type="ECO:0000256" key="1">
    <source>
        <dbReference type="SAM" id="MobiDB-lite"/>
    </source>
</evidence>